<dbReference type="PANTHER" id="PTHR11941">
    <property type="entry name" value="ENOYL-COA HYDRATASE-RELATED"/>
    <property type="match status" value="1"/>
</dbReference>
<dbReference type="InterPro" id="IPR029045">
    <property type="entry name" value="ClpP/crotonase-like_dom_sf"/>
</dbReference>
<protein>
    <submittedName>
        <fullName evidence="1">Enoyl-CoA hydratase/carnithine racemase</fullName>
    </submittedName>
</protein>
<dbReference type="CDD" id="cd06558">
    <property type="entry name" value="crotonase-like"/>
    <property type="match status" value="1"/>
</dbReference>
<dbReference type="SUPFAM" id="SSF52096">
    <property type="entry name" value="ClpP/crotonase"/>
    <property type="match status" value="1"/>
</dbReference>
<dbReference type="NCBIfam" id="NF005073">
    <property type="entry name" value="PRK06495.1"/>
    <property type="match status" value="1"/>
</dbReference>
<sequence length="302" mass="33625">MQITLFPANQNPFLIENRRPWRHYNFRQPDKMPSGDDMTMSEAPSAEICSVTLAVTDGVALVTLNRPEVKNALSRAMRRRLIAVFDEISARNDIRCAVLTGAGDTFCSGADLRDRPDPDVPGDFLDHNRWTRETGNAIKECVKPVIAAVNGAALGAGLGLMAACDIMYASDNAVFAMPEINVGLAGGASMLRTLFGRSTVRRMFFTGDKLTAQDLLRRNVLEDVLPADTLMPYVMELARRIARKSPIALIEAKKAANFTDQMPQREAYRHEQDITMMLSRTEDAKEARMAFLEKREPVFKGR</sequence>
<evidence type="ECO:0000313" key="2">
    <source>
        <dbReference type="Proteomes" id="UP001229486"/>
    </source>
</evidence>
<name>A0AB73IBD7_9BURK</name>
<evidence type="ECO:0000313" key="1">
    <source>
        <dbReference type="EMBL" id="MDP9647313.1"/>
    </source>
</evidence>
<dbReference type="Gene3D" id="3.90.226.10">
    <property type="entry name" value="2-enoyl-CoA Hydratase, Chain A, domain 1"/>
    <property type="match status" value="1"/>
</dbReference>
<gene>
    <name evidence="1" type="ORF">J2793_002759</name>
</gene>
<accession>A0AB73IBD7</accession>
<dbReference type="EMBL" id="JAURTK010000003">
    <property type="protein sequence ID" value="MDP9647313.1"/>
    <property type="molecule type" value="Genomic_DNA"/>
</dbReference>
<dbReference type="PANTHER" id="PTHR11941:SF54">
    <property type="entry name" value="ENOYL-COA HYDRATASE, MITOCHONDRIAL"/>
    <property type="match status" value="1"/>
</dbReference>
<dbReference type="Pfam" id="PF00378">
    <property type="entry name" value="ECH_1"/>
    <property type="match status" value="1"/>
</dbReference>
<dbReference type="Proteomes" id="UP001229486">
    <property type="component" value="Unassembled WGS sequence"/>
</dbReference>
<dbReference type="AlphaFoldDB" id="A0AB73IBD7"/>
<organism evidence="1 2">
    <name type="scientific">Paraburkholderia caledonica</name>
    <dbReference type="NCBI Taxonomy" id="134536"/>
    <lineage>
        <taxon>Bacteria</taxon>
        <taxon>Pseudomonadati</taxon>
        <taxon>Pseudomonadota</taxon>
        <taxon>Betaproteobacteria</taxon>
        <taxon>Burkholderiales</taxon>
        <taxon>Burkholderiaceae</taxon>
        <taxon>Paraburkholderia</taxon>
    </lineage>
</organism>
<dbReference type="InterPro" id="IPR001753">
    <property type="entry name" value="Enoyl-CoA_hydra/iso"/>
</dbReference>
<dbReference type="GO" id="GO:0006635">
    <property type="term" value="P:fatty acid beta-oxidation"/>
    <property type="evidence" value="ECO:0007669"/>
    <property type="project" value="TreeGrafter"/>
</dbReference>
<proteinExistence type="predicted"/>
<comment type="caution">
    <text evidence="1">The sequence shown here is derived from an EMBL/GenBank/DDBJ whole genome shotgun (WGS) entry which is preliminary data.</text>
</comment>
<dbReference type="GO" id="GO:0003824">
    <property type="term" value="F:catalytic activity"/>
    <property type="evidence" value="ECO:0007669"/>
    <property type="project" value="UniProtKB-ARBA"/>
</dbReference>
<reference evidence="1" key="1">
    <citation type="submission" date="2023-07" db="EMBL/GenBank/DDBJ databases">
        <title>Sorghum-associated microbial communities from plants grown in Nebraska, USA.</title>
        <authorList>
            <person name="Schachtman D."/>
        </authorList>
    </citation>
    <scope>NUCLEOTIDE SEQUENCE</scope>
    <source>
        <strain evidence="1">DS1061</strain>
    </source>
</reference>